<accession>A0A2A2LMJ2</accession>
<organism evidence="2 3">
    <name type="scientific">Diploscapter pachys</name>
    <dbReference type="NCBI Taxonomy" id="2018661"/>
    <lineage>
        <taxon>Eukaryota</taxon>
        <taxon>Metazoa</taxon>
        <taxon>Ecdysozoa</taxon>
        <taxon>Nematoda</taxon>
        <taxon>Chromadorea</taxon>
        <taxon>Rhabditida</taxon>
        <taxon>Rhabditina</taxon>
        <taxon>Rhabditomorpha</taxon>
        <taxon>Rhabditoidea</taxon>
        <taxon>Rhabditidae</taxon>
        <taxon>Diploscapter</taxon>
    </lineage>
</organism>
<name>A0A2A2LMJ2_9BILA</name>
<sequence>MAPHSILITGANRGIGLALTKEFLKNKDIGVLIAGARDPVHADELNKITDKRLKVIELDINCDQSIDNAVKVIEAIVGDNGLNCLVNNAAVSVPCETKERTPREKIIEQFQPNVFGTLILSQALLPLLQRAASRVQGDEFSISRAAILNISSTGGSVTMNTAESPFGGSSKFKILGYKATKSALNQIGRSMAIDLLGDNILACNWCPGWVKTDMGSQAAMLEPHESAEALVNSFYKLNKSHTGNFYDRNLEAIPF</sequence>
<reference evidence="2 3" key="1">
    <citation type="journal article" date="2017" name="Curr. Biol.">
        <title>Genome architecture and evolution of a unichromosomal asexual nematode.</title>
        <authorList>
            <person name="Fradin H."/>
            <person name="Zegar C."/>
            <person name="Gutwein M."/>
            <person name="Lucas J."/>
            <person name="Kovtun M."/>
            <person name="Corcoran D."/>
            <person name="Baugh L.R."/>
            <person name="Kiontke K."/>
            <person name="Gunsalus K."/>
            <person name="Fitch D.H."/>
            <person name="Piano F."/>
        </authorList>
    </citation>
    <scope>NUCLEOTIDE SEQUENCE [LARGE SCALE GENOMIC DNA]</scope>
    <source>
        <strain evidence="2">PF1309</strain>
    </source>
</reference>
<evidence type="ECO:0008006" key="4">
    <source>
        <dbReference type="Google" id="ProtNLM"/>
    </source>
</evidence>
<dbReference type="GO" id="GO:0016491">
    <property type="term" value="F:oxidoreductase activity"/>
    <property type="evidence" value="ECO:0007669"/>
    <property type="project" value="TreeGrafter"/>
</dbReference>
<dbReference type="Gene3D" id="3.40.50.720">
    <property type="entry name" value="NAD(P)-binding Rossmann-like Domain"/>
    <property type="match status" value="1"/>
</dbReference>
<dbReference type="SUPFAM" id="SSF51735">
    <property type="entry name" value="NAD(P)-binding Rossmann-fold domains"/>
    <property type="match status" value="1"/>
</dbReference>
<dbReference type="Proteomes" id="UP000218231">
    <property type="component" value="Unassembled WGS sequence"/>
</dbReference>
<dbReference type="EMBL" id="LIAE01006598">
    <property type="protein sequence ID" value="PAV87217.1"/>
    <property type="molecule type" value="Genomic_DNA"/>
</dbReference>
<dbReference type="InterPro" id="IPR036291">
    <property type="entry name" value="NAD(P)-bd_dom_sf"/>
</dbReference>
<comment type="similarity">
    <text evidence="1">Belongs to the short-chain dehydrogenases/reductases (SDR) family.</text>
</comment>
<dbReference type="InterPro" id="IPR051468">
    <property type="entry name" value="Fungal_SecMetab_SDRs"/>
</dbReference>
<evidence type="ECO:0000256" key="1">
    <source>
        <dbReference type="RuleBase" id="RU000363"/>
    </source>
</evidence>
<proteinExistence type="inferred from homology"/>
<dbReference type="PRINTS" id="PR00080">
    <property type="entry name" value="SDRFAMILY"/>
</dbReference>
<dbReference type="Pfam" id="PF00106">
    <property type="entry name" value="adh_short"/>
    <property type="match status" value="1"/>
</dbReference>
<dbReference type="CDD" id="cd05325">
    <property type="entry name" value="carb_red_sniffer_like_SDR_c"/>
    <property type="match status" value="1"/>
</dbReference>
<dbReference type="PRINTS" id="PR00081">
    <property type="entry name" value="GDHRDH"/>
</dbReference>
<protein>
    <recommendedName>
        <fullName evidence="4">C-factor</fullName>
    </recommendedName>
</protein>
<evidence type="ECO:0000313" key="2">
    <source>
        <dbReference type="EMBL" id="PAV87217.1"/>
    </source>
</evidence>
<comment type="caution">
    <text evidence="2">The sequence shown here is derived from an EMBL/GenBank/DDBJ whole genome shotgun (WGS) entry which is preliminary data.</text>
</comment>
<dbReference type="GO" id="GO:0005737">
    <property type="term" value="C:cytoplasm"/>
    <property type="evidence" value="ECO:0007669"/>
    <property type="project" value="TreeGrafter"/>
</dbReference>
<evidence type="ECO:0000313" key="3">
    <source>
        <dbReference type="Proteomes" id="UP000218231"/>
    </source>
</evidence>
<dbReference type="PANTHER" id="PTHR43544">
    <property type="entry name" value="SHORT-CHAIN DEHYDROGENASE/REDUCTASE"/>
    <property type="match status" value="1"/>
</dbReference>
<dbReference type="AlphaFoldDB" id="A0A2A2LMJ2"/>
<dbReference type="OrthoDB" id="7289984at2759"/>
<keyword evidence="3" id="KW-1185">Reference proteome</keyword>
<gene>
    <name evidence="2" type="ORF">WR25_18879</name>
</gene>
<dbReference type="InterPro" id="IPR002347">
    <property type="entry name" value="SDR_fam"/>
</dbReference>
<dbReference type="PANTHER" id="PTHR43544:SF35">
    <property type="entry name" value="C-FACTOR-RELATED"/>
    <property type="match status" value="1"/>
</dbReference>